<dbReference type="Proteomes" id="UP000265520">
    <property type="component" value="Unassembled WGS sequence"/>
</dbReference>
<reference evidence="1 2" key="1">
    <citation type="journal article" date="2018" name="Front. Plant Sci.">
        <title>Red Clover (Trifolium pratense) and Zigzag Clover (T. medium) - A Picture of Genomic Similarities and Differences.</title>
        <authorList>
            <person name="Dluhosova J."/>
            <person name="Istvanek J."/>
            <person name="Nedelnik J."/>
            <person name="Repkova J."/>
        </authorList>
    </citation>
    <scope>NUCLEOTIDE SEQUENCE [LARGE SCALE GENOMIC DNA]</scope>
    <source>
        <strain evidence="2">cv. 10/8</strain>
        <tissue evidence="1">Leaf</tissue>
    </source>
</reference>
<dbReference type="EMBL" id="LXQA011377552">
    <property type="protein sequence ID" value="MCI95156.1"/>
    <property type="molecule type" value="Genomic_DNA"/>
</dbReference>
<proteinExistence type="predicted"/>
<accession>A0A392W435</accession>
<feature type="non-terminal residue" evidence="1">
    <location>
        <position position="1"/>
    </location>
</feature>
<evidence type="ECO:0000313" key="1">
    <source>
        <dbReference type="EMBL" id="MCI95156.1"/>
    </source>
</evidence>
<dbReference type="AlphaFoldDB" id="A0A392W435"/>
<organism evidence="1 2">
    <name type="scientific">Trifolium medium</name>
    <dbReference type="NCBI Taxonomy" id="97028"/>
    <lineage>
        <taxon>Eukaryota</taxon>
        <taxon>Viridiplantae</taxon>
        <taxon>Streptophyta</taxon>
        <taxon>Embryophyta</taxon>
        <taxon>Tracheophyta</taxon>
        <taxon>Spermatophyta</taxon>
        <taxon>Magnoliopsida</taxon>
        <taxon>eudicotyledons</taxon>
        <taxon>Gunneridae</taxon>
        <taxon>Pentapetalae</taxon>
        <taxon>rosids</taxon>
        <taxon>fabids</taxon>
        <taxon>Fabales</taxon>
        <taxon>Fabaceae</taxon>
        <taxon>Papilionoideae</taxon>
        <taxon>50 kb inversion clade</taxon>
        <taxon>NPAAA clade</taxon>
        <taxon>Hologalegina</taxon>
        <taxon>IRL clade</taxon>
        <taxon>Trifolieae</taxon>
        <taxon>Trifolium</taxon>
    </lineage>
</organism>
<keyword evidence="2" id="KW-1185">Reference proteome</keyword>
<evidence type="ECO:0000313" key="2">
    <source>
        <dbReference type="Proteomes" id="UP000265520"/>
    </source>
</evidence>
<protein>
    <submittedName>
        <fullName evidence="1">Uncharacterized protein</fullName>
    </submittedName>
</protein>
<comment type="caution">
    <text evidence="1">The sequence shown here is derived from an EMBL/GenBank/DDBJ whole genome shotgun (WGS) entry which is preliminary data.</text>
</comment>
<name>A0A392W435_9FABA</name>
<sequence length="25" mass="2716">GPPLFIGDSPDKNKLGLTCYRFCSS</sequence>